<feature type="signal peptide" evidence="2">
    <location>
        <begin position="1"/>
        <end position="32"/>
    </location>
</feature>
<keyword evidence="2" id="KW-0732">Signal</keyword>
<dbReference type="Proteomes" id="UP001596226">
    <property type="component" value="Unassembled WGS sequence"/>
</dbReference>
<gene>
    <name evidence="3" type="ORF">ACFQGL_26430</name>
</gene>
<sequence>MNRKQARWSRLATTAAVLATATVFSTPPAALAAEALPDLFVSFDREPVAEIDNSGTSIGTYVYNYGEAIATGVTVTLDLSKLSDSVTATVSDWDDTCKLADSKVTCTVGVLEAGQIETIYPLSLASKTGAKPGDAGSVTVTIDGAEDDMNPGNDTTSFPVTIVPSGPDLVAAVQNVNDENNRVGAGDTAPLYAGVGNEGDTAATNFTVRVSLPTGATFVERYSDCTYTDYYPNAKGKPYVYGPSEVSCVVPLTLEPGDGLLLFDDETGESLFNLTFGRNLDGPAERWGLFDVALAGQERAAKNSHRAKGTGASFTDAVRELQAKGAKADLKKQRAAQRELDESDNYADFAIWTKKNTLDISVTAPAVKGAVGQTVNLAYEIVNNGPSDGGGPSVLITAPTGTVLLPADWCYTDGTEHEQLPESAKLRCNYESEFPSTASGWGRIKATVKVKIKSTPGTDGTIVAHSVTEATESKPDNNTARIVINTGTAGGDDNGGSGGGLPVTGAPAAALAGAGAAVLALGAVLLVMFRRRRLVLQAPRD</sequence>
<reference evidence="4" key="1">
    <citation type="journal article" date="2019" name="Int. J. Syst. Evol. Microbiol.">
        <title>The Global Catalogue of Microorganisms (GCM) 10K type strain sequencing project: providing services to taxonomists for standard genome sequencing and annotation.</title>
        <authorList>
            <consortium name="The Broad Institute Genomics Platform"/>
            <consortium name="The Broad Institute Genome Sequencing Center for Infectious Disease"/>
            <person name="Wu L."/>
            <person name="Ma J."/>
        </authorList>
    </citation>
    <scope>NUCLEOTIDE SEQUENCE [LARGE SCALE GENOMIC DNA]</scope>
    <source>
        <strain evidence="4">CGMCC 4.7144</strain>
    </source>
</reference>
<accession>A0ABW1HDY1</accession>
<feature type="transmembrane region" description="Helical" evidence="1">
    <location>
        <begin position="508"/>
        <end position="529"/>
    </location>
</feature>
<keyword evidence="1" id="KW-1133">Transmembrane helix</keyword>
<keyword evidence="1" id="KW-0472">Membrane</keyword>
<keyword evidence="4" id="KW-1185">Reference proteome</keyword>
<feature type="chain" id="PRO_5047225831" evidence="2">
    <location>
        <begin position="33"/>
        <end position="541"/>
    </location>
</feature>
<proteinExistence type="predicted"/>
<comment type="caution">
    <text evidence="3">The sequence shown here is derived from an EMBL/GenBank/DDBJ whole genome shotgun (WGS) entry which is preliminary data.</text>
</comment>
<protein>
    <submittedName>
        <fullName evidence="3">Peptidase</fullName>
    </submittedName>
</protein>
<evidence type="ECO:0000313" key="3">
    <source>
        <dbReference type="EMBL" id="MFC5926881.1"/>
    </source>
</evidence>
<evidence type="ECO:0000256" key="1">
    <source>
        <dbReference type="SAM" id="Phobius"/>
    </source>
</evidence>
<dbReference type="RefSeq" id="WP_377515170.1">
    <property type="nucleotide sequence ID" value="NZ_JBHSQS010000022.1"/>
</dbReference>
<dbReference type="EMBL" id="JBHSQS010000022">
    <property type="protein sequence ID" value="MFC5926881.1"/>
    <property type="molecule type" value="Genomic_DNA"/>
</dbReference>
<name>A0ABW1HDY1_9ACTN</name>
<organism evidence="3 4">
    <name type="scientific">Micromonospora vulcania</name>
    <dbReference type="NCBI Taxonomy" id="1441873"/>
    <lineage>
        <taxon>Bacteria</taxon>
        <taxon>Bacillati</taxon>
        <taxon>Actinomycetota</taxon>
        <taxon>Actinomycetes</taxon>
        <taxon>Micromonosporales</taxon>
        <taxon>Micromonosporaceae</taxon>
        <taxon>Micromonospora</taxon>
    </lineage>
</organism>
<keyword evidence="1" id="KW-0812">Transmembrane</keyword>
<evidence type="ECO:0000313" key="4">
    <source>
        <dbReference type="Proteomes" id="UP001596226"/>
    </source>
</evidence>
<evidence type="ECO:0000256" key="2">
    <source>
        <dbReference type="SAM" id="SignalP"/>
    </source>
</evidence>